<feature type="domain" description="Tyr recombinase" evidence="2">
    <location>
        <begin position="191"/>
        <end position="446"/>
    </location>
</feature>
<dbReference type="InterPro" id="IPR025269">
    <property type="entry name" value="SAM-like_dom"/>
</dbReference>
<dbReference type="Pfam" id="PF13102">
    <property type="entry name" value="Phage_int_SAM_5"/>
    <property type="match status" value="1"/>
</dbReference>
<gene>
    <name evidence="3" type="ORF">AM493_02595</name>
</gene>
<dbReference type="Pfam" id="PF17293">
    <property type="entry name" value="Arm-DNA-bind_5"/>
    <property type="match status" value="1"/>
</dbReference>
<keyword evidence="1" id="KW-0233">DNA recombination</keyword>
<dbReference type="PANTHER" id="PTHR30349">
    <property type="entry name" value="PHAGE INTEGRASE-RELATED"/>
    <property type="match status" value="1"/>
</dbReference>
<dbReference type="InterPro" id="IPR002104">
    <property type="entry name" value="Integrase_catalytic"/>
</dbReference>
<dbReference type="InterPro" id="IPR035386">
    <property type="entry name" value="Arm-DNA-bind_5"/>
</dbReference>
<name>A0A0M8M916_9FLAO</name>
<dbReference type="OrthoDB" id="1493636at2"/>
<dbReference type="PANTHER" id="PTHR30349:SF64">
    <property type="entry name" value="PROPHAGE INTEGRASE INTD-RELATED"/>
    <property type="match status" value="1"/>
</dbReference>
<organism evidence="3 4">
    <name type="scientific">Flavobacterium akiainvivens</name>
    <dbReference type="NCBI Taxonomy" id="1202724"/>
    <lineage>
        <taxon>Bacteria</taxon>
        <taxon>Pseudomonadati</taxon>
        <taxon>Bacteroidota</taxon>
        <taxon>Flavobacteriia</taxon>
        <taxon>Flavobacteriales</taxon>
        <taxon>Flavobacteriaceae</taxon>
        <taxon>Flavobacterium</taxon>
    </lineage>
</organism>
<dbReference type="PATRIC" id="fig|1202724.3.peg.532"/>
<proteinExistence type="predicted"/>
<accession>A0A0M8M916</accession>
<dbReference type="AlphaFoldDB" id="A0A0M8M916"/>
<dbReference type="Pfam" id="PF00589">
    <property type="entry name" value="Phage_integrase"/>
    <property type="match status" value="1"/>
</dbReference>
<dbReference type="Proteomes" id="UP000037755">
    <property type="component" value="Unassembled WGS sequence"/>
</dbReference>
<evidence type="ECO:0000259" key="2">
    <source>
        <dbReference type="PROSITE" id="PS51898"/>
    </source>
</evidence>
<protein>
    <recommendedName>
        <fullName evidence="2">Tyr recombinase domain-containing protein</fullName>
    </recommendedName>
</protein>
<evidence type="ECO:0000313" key="4">
    <source>
        <dbReference type="Proteomes" id="UP000037755"/>
    </source>
</evidence>
<dbReference type="GO" id="GO:0003677">
    <property type="term" value="F:DNA binding"/>
    <property type="evidence" value="ECO:0007669"/>
    <property type="project" value="InterPro"/>
</dbReference>
<keyword evidence="4" id="KW-1185">Reference proteome</keyword>
<dbReference type="InterPro" id="IPR013762">
    <property type="entry name" value="Integrase-like_cat_sf"/>
</dbReference>
<dbReference type="SUPFAM" id="SSF56349">
    <property type="entry name" value="DNA breaking-rejoining enzymes"/>
    <property type="match status" value="1"/>
</dbReference>
<reference evidence="3 4" key="1">
    <citation type="submission" date="2015-08" db="EMBL/GenBank/DDBJ databases">
        <title>Whole genome sequence of Flavobacterium akiainvivens IK-1T, from decaying Wikstroemia oahuensis, an endemic Hawaiian shrub.</title>
        <authorList>
            <person name="Wan X."/>
            <person name="Hou S."/>
            <person name="Saito J."/>
            <person name="Donachie S."/>
        </authorList>
    </citation>
    <scope>NUCLEOTIDE SEQUENCE [LARGE SCALE GENOMIC DNA]</scope>
    <source>
        <strain evidence="3 4">IK-1</strain>
    </source>
</reference>
<dbReference type="EMBL" id="LIYD01000005">
    <property type="protein sequence ID" value="KOS05045.1"/>
    <property type="molecule type" value="Genomic_DNA"/>
</dbReference>
<dbReference type="RefSeq" id="WP_054406105.1">
    <property type="nucleotide sequence ID" value="NZ_FOYA01000006.1"/>
</dbReference>
<dbReference type="GO" id="GO:0006310">
    <property type="term" value="P:DNA recombination"/>
    <property type="evidence" value="ECO:0007669"/>
    <property type="project" value="UniProtKB-KW"/>
</dbReference>
<evidence type="ECO:0000313" key="3">
    <source>
        <dbReference type="EMBL" id="KOS05045.1"/>
    </source>
</evidence>
<dbReference type="InterPro" id="IPR011010">
    <property type="entry name" value="DNA_brk_join_enz"/>
</dbReference>
<evidence type="ECO:0000256" key="1">
    <source>
        <dbReference type="ARBA" id="ARBA00023172"/>
    </source>
</evidence>
<dbReference type="GO" id="GO:0015074">
    <property type="term" value="P:DNA integration"/>
    <property type="evidence" value="ECO:0007669"/>
    <property type="project" value="InterPro"/>
</dbReference>
<dbReference type="PROSITE" id="PS51898">
    <property type="entry name" value="TYR_RECOMBINASE"/>
    <property type="match status" value="1"/>
</dbReference>
<comment type="caution">
    <text evidence="3">The sequence shown here is derived from an EMBL/GenBank/DDBJ whole genome shotgun (WGS) entry which is preliminary data.</text>
</comment>
<sequence>MSLKIVFRPVNKDSKEGYLKVRVIENRKSKFVSLGIKLHESFWLEGKQRVSNKEIRHEVINKKIEDVLKTLSAYDNDVQVLQSNNKTILEFYQDIIDTTINEGTKLKYINIQLKLRNYFNSINLHDLKFKHLDSKKVQEFYKFIIDSGNAIDTANYNMKAFKALINKAKKAGHVRYANDPFANLQLKFSEKKLKALTTDEVKRIINTRFAERRKHHYNRRFRVNELTLREVANVFLFQLFTQGLRCSDVQFLRWRNFKFENGKMYLEYTMYKTKKGMKVSLSYIALKMIELQVIRFMPQAEDEIYSLNQLDENYAEDIYKIYSKYIEQLSLSEQRNSFVFHFFNPNDFAEFKDKEIGVLNNLQYKRLTGTRAWYNKLLKDIQEQCKISINLTSHVARHTYSQLLIENDVNLQDVSHSLGHMHISTTQTYIARLPSKNIDRFNEVFSQQFTS</sequence>
<dbReference type="STRING" id="1202724.AM493_02595"/>
<dbReference type="InterPro" id="IPR050090">
    <property type="entry name" value="Tyrosine_recombinase_XerCD"/>
</dbReference>
<dbReference type="Gene3D" id="1.10.443.10">
    <property type="entry name" value="Intergrase catalytic core"/>
    <property type="match status" value="1"/>
</dbReference>